<protein>
    <submittedName>
        <fullName evidence="2">Uncharacterized protein</fullName>
    </submittedName>
</protein>
<accession>A0A919JWR7</accession>
<dbReference type="AlphaFoldDB" id="A0A919JWR7"/>
<proteinExistence type="predicted"/>
<dbReference type="EMBL" id="BOMV01000021">
    <property type="protein sequence ID" value="GIE94975.1"/>
    <property type="molecule type" value="Genomic_DNA"/>
</dbReference>
<comment type="caution">
    <text evidence="2">The sequence shown here is derived from an EMBL/GenBank/DDBJ whole genome shotgun (WGS) entry which is preliminary data.</text>
</comment>
<feature type="signal peptide" evidence="1">
    <location>
        <begin position="1"/>
        <end position="29"/>
    </location>
</feature>
<sequence>MSRRKLLPVIVIPVVLVLLGAMFSASGNAGTATPEAPWPGPYICSEGTLTSINAGDSPNGRMLAQIEPCAGADPARVAEARWGVAFYRDTRVTIDANSGTFHYQLDGPTYRNWELTPGDLTPGEHGRIRAACIVVSQPIRRACVQIDAVDGALVITPLPTTDPLVARKVFVTDNDTPNPICAGCV</sequence>
<feature type="chain" id="PRO_5039413761" evidence="1">
    <location>
        <begin position="30"/>
        <end position="185"/>
    </location>
</feature>
<keyword evidence="3" id="KW-1185">Reference proteome</keyword>
<evidence type="ECO:0000256" key="1">
    <source>
        <dbReference type="SAM" id="SignalP"/>
    </source>
</evidence>
<evidence type="ECO:0000313" key="3">
    <source>
        <dbReference type="Proteomes" id="UP000636960"/>
    </source>
</evidence>
<evidence type="ECO:0000313" key="2">
    <source>
        <dbReference type="EMBL" id="GIE94975.1"/>
    </source>
</evidence>
<dbReference type="Proteomes" id="UP000636960">
    <property type="component" value="Unassembled WGS sequence"/>
</dbReference>
<gene>
    <name evidence="2" type="ORF">Ari01nite_24400</name>
</gene>
<name>A0A919JWR7_9ACTN</name>
<keyword evidence="1" id="KW-0732">Signal</keyword>
<organism evidence="2 3">
    <name type="scientific">Paractinoplanes rishiriensis</name>
    <dbReference type="NCBI Taxonomy" id="1050105"/>
    <lineage>
        <taxon>Bacteria</taxon>
        <taxon>Bacillati</taxon>
        <taxon>Actinomycetota</taxon>
        <taxon>Actinomycetes</taxon>
        <taxon>Micromonosporales</taxon>
        <taxon>Micromonosporaceae</taxon>
        <taxon>Paractinoplanes</taxon>
    </lineage>
</organism>
<reference evidence="2" key="1">
    <citation type="submission" date="2021-01" db="EMBL/GenBank/DDBJ databases">
        <title>Whole genome shotgun sequence of Actinoplanes rishiriensis NBRC 108556.</title>
        <authorList>
            <person name="Komaki H."/>
            <person name="Tamura T."/>
        </authorList>
    </citation>
    <scope>NUCLEOTIDE SEQUENCE</scope>
    <source>
        <strain evidence="2">NBRC 108556</strain>
    </source>
</reference>